<name>A0A1A2V9A6_MYCSC</name>
<keyword evidence="3" id="KW-0805">Transcription regulation</keyword>
<dbReference type="SUPFAM" id="SSF52172">
    <property type="entry name" value="CheY-like"/>
    <property type="match status" value="1"/>
</dbReference>
<dbReference type="GO" id="GO:0003723">
    <property type="term" value="F:RNA binding"/>
    <property type="evidence" value="ECO:0007669"/>
    <property type="project" value="InterPro"/>
</dbReference>
<dbReference type="GO" id="GO:0016301">
    <property type="term" value="F:kinase activity"/>
    <property type="evidence" value="ECO:0007669"/>
    <property type="project" value="UniProtKB-KW"/>
</dbReference>
<evidence type="ECO:0000256" key="1">
    <source>
        <dbReference type="ARBA" id="ARBA00022679"/>
    </source>
</evidence>
<dbReference type="EMBL" id="LZJY01000270">
    <property type="protein sequence ID" value="OBH97878.1"/>
    <property type="molecule type" value="Genomic_DNA"/>
</dbReference>
<dbReference type="Pfam" id="PF03861">
    <property type="entry name" value="ANTAR"/>
    <property type="match status" value="1"/>
</dbReference>
<accession>A0A1A2V9A6</accession>
<evidence type="ECO:0000256" key="2">
    <source>
        <dbReference type="ARBA" id="ARBA00022777"/>
    </source>
</evidence>
<organism evidence="6 7">
    <name type="scientific">Mycobacterium scrofulaceum</name>
    <dbReference type="NCBI Taxonomy" id="1783"/>
    <lineage>
        <taxon>Bacteria</taxon>
        <taxon>Bacillati</taxon>
        <taxon>Actinomycetota</taxon>
        <taxon>Actinomycetes</taxon>
        <taxon>Mycobacteriales</taxon>
        <taxon>Mycobacteriaceae</taxon>
        <taxon>Mycobacterium</taxon>
    </lineage>
</organism>
<keyword evidence="4" id="KW-0804">Transcription</keyword>
<sequence>MISPDQLRRLTDLVGDLQQEVPADGFEVMEELIDSVAESVPGAQYAGLTIAGRRQLETPVATGRYPLVMDEIQQSQGEGPWLSSGLEEQAIRIDDLAADTRWPRYRSEALRRTPIRSGLLFRLFAFKRNWGALSLYADRAHAFDHESMEIGRTLATHVALAWGTVERQRQFRKALASRDVIGQAKGVLMERFGIEAAAAFGLLKLLSQEWNTPVIEIAERVVRGPQRSTR</sequence>
<dbReference type="InterPro" id="IPR011006">
    <property type="entry name" value="CheY-like_superfamily"/>
</dbReference>
<feature type="domain" description="ANTAR" evidence="5">
    <location>
        <begin position="161"/>
        <end position="222"/>
    </location>
</feature>
<reference evidence="6 7" key="1">
    <citation type="submission" date="2016-06" db="EMBL/GenBank/DDBJ databases">
        <authorList>
            <person name="Kjaerup R.B."/>
            <person name="Dalgaard T.S."/>
            <person name="Juul-Madsen H.R."/>
        </authorList>
    </citation>
    <scope>NUCLEOTIDE SEQUENCE [LARGE SCALE GENOMIC DNA]</scope>
    <source>
        <strain evidence="6 7">E2838</strain>
    </source>
</reference>
<dbReference type="InterPro" id="IPR003018">
    <property type="entry name" value="GAF"/>
</dbReference>
<dbReference type="Proteomes" id="UP000092207">
    <property type="component" value="Unassembled WGS sequence"/>
</dbReference>
<comment type="caution">
    <text evidence="6">The sequence shown here is derived from an EMBL/GenBank/DDBJ whole genome shotgun (WGS) entry which is preliminary data.</text>
</comment>
<evidence type="ECO:0000313" key="6">
    <source>
        <dbReference type="EMBL" id="OBH97878.1"/>
    </source>
</evidence>
<evidence type="ECO:0000256" key="4">
    <source>
        <dbReference type="ARBA" id="ARBA00023163"/>
    </source>
</evidence>
<dbReference type="Pfam" id="PF13185">
    <property type="entry name" value="GAF_2"/>
    <property type="match status" value="1"/>
</dbReference>
<protein>
    <submittedName>
        <fullName evidence="6">Response regulator receiver protein</fullName>
    </submittedName>
</protein>
<proteinExistence type="predicted"/>
<dbReference type="SUPFAM" id="SSF55781">
    <property type="entry name" value="GAF domain-like"/>
    <property type="match status" value="1"/>
</dbReference>
<evidence type="ECO:0000313" key="7">
    <source>
        <dbReference type="Proteomes" id="UP000092207"/>
    </source>
</evidence>
<dbReference type="PIRSF" id="PIRSF036625">
    <property type="entry name" value="GAF_ANTAR"/>
    <property type="match status" value="1"/>
</dbReference>
<dbReference type="Gene3D" id="3.30.450.40">
    <property type="match status" value="1"/>
</dbReference>
<dbReference type="InterPro" id="IPR005561">
    <property type="entry name" value="ANTAR"/>
</dbReference>
<dbReference type="AlphaFoldDB" id="A0A1A2V9A6"/>
<evidence type="ECO:0000259" key="5">
    <source>
        <dbReference type="PROSITE" id="PS50921"/>
    </source>
</evidence>
<keyword evidence="1" id="KW-0808">Transferase</keyword>
<dbReference type="InterPro" id="IPR029016">
    <property type="entry name" value="GAF-like_dom_sf"/>
</dbReference>
<dbReference type="SMART" id="SM01012">
    <property type="entry name" value="ANTAR"/>
    <property type="match status" value="1"/>
</dbReference>
<dbReference type="RefSeq" id="WP_067307361.1">
    <property type="nucleotide sequence ID" value="NZ_LZJY01000270.1"/>
</dbReference>
<dbReference type="InterPro" id="IPR036388">
    <property type="entry name" value="WH-like_DNA-bd_sf"/>
</dbReference>
<gene>
    <name evidence="6" type="ORF">A5679_20260</name>
</gene>
<evidence type="ECO:0000256" key="3">
    <source>
        <dbReference type="ARBA" id="ARBA00023015"/>
    </source>
</evidence>
<keyword evidence="2" id="KW-0418">Kinase</keyword>
<dbReference type="InterPro" id="IPR012074">
    <property type="entry name" value="GAF_ANTAR"/>
</dbReference>
<dbReference type="PROSITE" id="PS50921">
    <property type="entry name" value="ANTAR"/>
    <property type="match status" value="1"/>
</dbReference>
<dbReference type="Gene3D" id="1.10.10.10">
    <property type="entry name" value="Winged helix-like DNA-binding domain superfamily/Winged helix DNA-binding domain"/>
    <property type="match status" value="1"/>
</dbReference>